<dbReference type="EMBL" id="KF900571">
    <property type="protein sequence ID" value="AIE99702.1"/>
    <property type="molecule type" value="Genomic_DNA"/>
</dbReference>
<name>A0A075GDB3_9ARCH</name>
<proteinExistence type="predicted"/>
<reference evidence="1" key="1">
    <citation type="journal article" date="2014" name="Genome Biol. Evol.">
        <title>Pangenome evidence for extensive interdomain horizontal transfer affecting lineage core and shell genes in uncultured planktonic thaumarchaeota and euryarchaeota.</title>
        <authorList>
            <person name="Deschamps P."/>
            <person name="Zivanovic Y."/>
            <person name="Moreira D."/>
            <person name="Rodriguez-Valera F."/>
            <person name="Lopez-Garcia P."/>
        </authorList>
    </citation>
    <scope>NUCLEOTIDE SEQUENCE</scope>
</reference>
<protein>
    <submittedName>
        <fullName evidence="1">Uncharacterized protein</fullName>
    </submittedName>
</protein>
<dbReference type="AlphaFoldDB" id="A0A075GDB3"/>
<sequence length="123" mass="14414">MNSYIKRLLEQVFESYTILYKLENKAHDIEIIKKEYSRIYGLIKVLNNVLEAMDNNSDDFVELLQASKLYLDGYEFSDMIETIASTYSEDPLRIKNLRLAILDTLEKTNLIFKVESMLGKTNF</sequence>
<organism evidence="1">
    <name type="scientific">uncultured marine thaumarchaeote KM3_115_G03</name>
    <dbReference type="NCBI Taxonomy" id="1455989"/>
    <lineage>
        <taxon>Archaea</taxon>
        <taxon>Nitrososphaerota</taxon>
        <taxon>environmental samples</taxon>
    </lineage>
</organism>
<accession>A0A075GDB3</accession>
<evidence type="ECO:0000313" key="1">
    <source>
        <dbReference type="EMBL" id="AIE99702.1"/>
    </source>
</evidence>